<evidence type="ECO:0000313" key="15">
    <source>
        <dbReference type="EMBL" id="KAJ6959339.1"/>
    </source>
</evidence>
<evidence type="ECO:0000256" key="6">
    <source>
        <dbReference type="ARBA" id="ARBA00023015"/>
    </source>
</evidence>
<evidence type="ECO:0000256" key="13">
    <source>
        <dbReference type="SAM" id="Phobius"/>
    </source>
</evidence>
<feature type="transmembrane region" description="Helical" evidence="13">
    <location>
        <begin position="333"/>
        <end position="354"/>
    </location>
</feature>
<dbReference type="CDD" id="cd11393">
    <property type="entry name" value="bHLH_AtbHLH_like"/>
    <property type="match status" value="1"/>
</dbReference>
<evidence type="ECO:0000256" key="5">
    <source>
        <dbReference type="ARBA" id="ARBA00022989"/>
    </source>
</evidence>
<keyword evidence="9" id="KW-0804">Transcription</keyword>
<comment type="caution">
    <text evidence="15">The sequence shown here is derived from an EMBL/GenBank/DDBJ whole genome shotgun (WGS) entry which is preliminary data.</text>
</comment>
<evidence type="ECO:0000256" key="8">
    <source>
        <dbReference type="ARBA" id="ARBA00023136"/>
    </source>
</evidence>
<comment type="subcellular location">
    <subcellularLocation>
        <location evidence="2">Endomembrane system</location>
        <topology evidence="2">Multi-pass membrane protein</topology>
    </subcellularLocation>
    <subcellularLocation>
        <location evidence="1">Nucleus</location>
    </subcellularLocation>
</comment>
<dbReference type="PROSITE" id="PS50888">
    <property type="entry name" value="BHLH"/>
    <property type="match status" value="1"/>
</dbReference>
<dbReference type="GO" id="GO:0003677">
    <property type="term" value="F:DNA binding"/>
    <property type="evidence" value="ECO:0007669"/>
    <property type="project" value="UniProtKB-KW"/>
</dbReference>
<evidence type="ECO:0000256" key="12">
    <source>
        <dbReference type="SAM" id="MobiDB-lite"/>
    </source>
</evidence>
<protein>
    <recommendedName>
        <fullName evidence="14">BHLH domain-containing protein</fullName>
    </recommendedName>
</protein>
<keyword evidence="8 13" id="KW-0472">Membrane</keyword>
<evidence type="ECO:0000256" key="1">
    <source>
        <dbReference type="ARBA" id="ARBA00004123"/>
    </source>
</evidence>
<proteinExistence type="inferred from homology"/>
<dbReference type="GO" id="GO:0005634">
    <property type="term" value="C:nucleus"/>
    <property type="evidence" value="ECO:0007669"/>
    <property type="project" value="UniProtKB-SubCell"/>
</dbReference>
<evidence type="ECO:0000313" key="16">
    <source>
        <dbReference type="Proteomes" id="UP001164929"/>
    </source>
</evidence>
<feature type="region of interest" description="Disordered" evidence="12">
    <location>
        <begin position="190"/>
        <end position="209"/>
    </location>
</feature>
<keyword evidence="3 13" id="KW-0812">Transmembrane</keyword>
<dbReference type="InterPro" id="IPR009606">
    <property type="entry name" value="DEAL/Modifying_wall_lignin1/2"/>
</dbReference>
<evidence type="ECO:0000256" key="2">
    <source>
        <dbReference type="ARBA" id="ARBA00004127"/>
    </source>
</evidence>
<dbReference type="InterPro" id="IPR036638">
    <property type="entry name" value="HLH_DNA-bd_sf"/>
</dbReference>
<dbReference type="GO" id="GO:0012505">
    <property type="term" value="C:endomembrane system"/>
    <property type="evidence" value="ECO:0007669"/>
    <property type="project" value="UniProtKB-SubCell"/>
</dbReference>
<feature type="transmembrane region" description="Helical" evidence="13">
    <location>
        <begin position="415"/>
        <end position="435"/>
    </location>
</feature>
<organism evidence="15 16">
    <name type="scientific">Populus alba x Populus x berolinensis</name>
    <dbReference type="NCBI Taxonomy" id="444605"/>
    <lineage>
        <taxon>Eukaryota</taxon>
        <taxon>Viridiplantae</taxon>
        <taxon>Streptophyta</taxon>
        <taxon>Embryophyta</taxon>
        <taxon>Tracheophyta</taxon>
        <taxon>Spermatophyta</taxon>
        <taxon>Magnoliopsida</taxon>
        <taxon>eudicotyledons</taxon>
        <taxon>Gunneridae</taxon>
        <taxon>Pentapetalae</taxon>
        <taxon>rosids</taxon>
        <taxon>fabids</taxon>
        <taxon>Malpighiales</taxon>
        <taxon>Salicaceae</taxon>
        <taxon>Saliceae</taxon>
        <taxon>Populus</taxon>
    </lineage>
</organism>
<dbReference type="EMBL" id="JAQIZT010000017">
    <property type="protein sequence ID" value="KAJ6959339.1"/>
    <property type="molecule type" value="Genomic_DNA"/>
</dbReference>
<dbReference type="AlphaFoldDB" id="A0AAD6LFB2"/>
<evidence type="ECO:0000256" key="11">
    <source>
        <dbReference type="ARBA" id="ARBA00029467"/>
    </source>
</evidence>
<dbReference type="GO" id="GO:0046983">
    <property type="term" value="F:protein dimerization activity"/>
    <property type="evidence" value="ECO:0007669"/>
    <property type="project" value="InterPro"/>
</dbReference>
<gene>
    <name evidence="15" type="ORF">NC653_037615</name>
</gene>
<keyword evidence="6" id="KW-0805">Transcription regulation</keyword>
<dbReference type="PANTHER" id="PTHR31769">
    <property type="entry name" value="OS07G0462200 PROTEIN-RELATED"/>
    <property type="match status" value="1"/>
</dbReference>
<evidence type="ECO:0000256" key="9">
    <source>
        <dbReference type="ARBA" id="ARBA00023163"/>
    </source>
</evidence>
<reference evidence="15" key="1">
    <citation type="journal article" date="2023" name="Mol. Ecol. Resour.">
        <title>Chromosome-level genome assembly of a triploid poplar Populus alba 'Berolinensis'.</title>
        <authorList>
            <person name="Chen S."/>
            <person name="Yu Y."/>
            <person name="Wang X."/>
            <person name="Wang S."/>
            <person name="Zhang T."/>
            <person name="Zhou Y."/>
            <person name="He R."/>
            <person name="Meng N."/>
            <person name="Wang Y."/>
            <person name="Liu W."/>
            <person name="Liu Z."/>
            <person name="Liu J."/>
            <person name="Guo Q."/>
            <person name="Huang H."/>
            <person name="Sederoff R.R."/>
            <person name="Wang G."/>
            <person name="Qu G."/>
            <person name="Chen S."/>
        </authorList>
    </citation>
    <scope>NUCLEOTIDE SEQUENCE</scope>
    <source>
        <strain evidence="15">SC-2020</strain>
    </source>
</reference>
<name>A0AAD6LFB2_9ROSI</name>
<sequence>MEMEIEDFDSDFVFNGDPAIQLFPLISGHDHADRATTFNSSVFSDVGTPATATPMFNSVFSDAGMLAPSLLSYCYSSNDLLTSMPPPPSTTTSNFTNLLHEDGDNYYYYTPPASEQLGLGNSFVLAPELSPPHESAQPYDFFSSIPSQPVEPTQPHDLFSSVPNESATRSVLNDSQTLESVLGKFNAVTKKPKRSGQMKKPKRSAFDYGTGSSSSSASVLAKQRIAERVKCLRKVMPWITTKMDTATVLEEACRYIMNLQEQIRALVQPRPATSFDHYNSFVHGAIDGGGGYGEGVVSREQIMEMVLKANVDQNFVKHLRLWIFECRDPSQDAFKLGLAAAGVLGLAHVIANLLGGCMCICSQEELQRASPNRQLSVACFLFTWIILAVGLSMLVIGTMSNNKSRASCGFTHHHFFSIGGVLCFVHGLFCVAYYVSATAAVSEEKHGGHA</sequence>
<dbReference type="InterPro" id="IPR045239">
    <property type="entry name" value="bHLH95_bHLH"/>
</dbReference>
<keyword evidence="7" id="KW-0238">DNA-binding</keyword>
<dbReference type="InterPro" id="IPR011598">
    <property type="entry name" value="bHLH_dom"/>
</dbReference>
<keyword evidence="4" id="KW-0732">Signal</keyword>
<dbReference type="SUPFAM" id="SSF47459">
    <property type="entry name" value="HLH, helix-loop-helix DNA-binding domain"/>
    <property type="match status" value="1"/>
</dbReference>
<keyword evidence="16" id="KW-1185">Reference proteome</keyword>
<dbReference type="Pfam" id="PF06749">
    <property type="entry name" value="DUF1218"/>
    <property type="match status" value="1"/>
</dbReference>
<evidence type="ECO:0000256" key="4">
    <source>
        <dbReference type="ARBA" id="ARBA00022729"/>
    </source>
</evidence>
<dbReference type="Gene3D" id="4.10.280.10">
    <property type="entry name" value="Helix-loop-helix DNA-binding domain"/>
    <property type="match status" value="1"/>
</dbReference>
<keyword evidence="5 13" id="KW-1133">Transmembrane helix</keyword>
<dbReference type="SMART" id="SM00353">
    <property type="entry name" value="HLH"/>
    <property type="match status" value="1"/>
</dbReference>
<accession>A0AAD6LFB2</accession>
<dbReference type="Proteomes" id="UP001164929">
    <property type="component" value="Chromosome 17"/>
</dbReference>
<keyword evidence="10" id="KW-0539">Nucleus</keyword>
<dbReference type="InterPro" id="IPR052222">
    <property type="entry name" value="DESIGUAL"/>
</dbReference>
<feature type="domain" description="BHLH" evidence="14">
    <location>
        <begin position="209"/>
        <end position="259"/>
    </location>
</feature>
<comment type="similarity">
    <text evidence="11">Belongs to the DESIGUAL family.</text>
</comment>
<evidence type="ECO:0000256" key="10">
    <source>
        <dbReference type="ARBA" id="ARBA00023242"/>
    </source>
</evidence>
<feature type="transmembrane region" description="Helical" evidence="13">
    <location>
        <begin position="375"/>
        <end position="395"/>
    </location>
</feature>
<evidence type="ECO:0000259" key="14">
    <source>
        <dbReference type="PROSITE" id="PS50888"/>
    </source>
</evidence>
<evidence type="ECO:0000256" key="3">
    <source>
        <dbReference type="ARBA" id="ARBA00022692"/>
    </source>
</evidence>
<feature type="compositionally biased region" description="Basic residues" evidence="12">
    <location>
        <begin position="190"/>
        <end position="203"/>
    </location>
</feature>
<evidence type="ECO:0000256" key="7">
    <source>
        <dbReference type="ARBA" id="ARBA00023125"/>
    </source>
</evidence>